<dbReference type="PANTHER" id="PTHR13451">
    <property type="entry name" value="CLASS II CROSSOVER JUNCTION ENDONUCLEASE MUS81"/>
    <property type="match status" value="1"/>
</dbReference>
<dbReference type="InterPro" id="IPR047416">
    <property type="entry name" value="XPF_nuclease_Mus81"/>
</dbReference>
<dbReference type="EC" id="3.1.22.-" evidence="13"/>
<dbReference type="InterPro" id="IPR042530">
    <property type="entry name" value="EME1/EME2_C"/>
</dbReference>
<feature type="compositionally biased region" description="Low complexity" evidence="14">
    <location>
        <begin position="129"/>
        <end position="140"/>
    </location>
</feature>
<keyword evidence="8 13" id="KW-0378">Hydrolase</keyword>
<dbReference type="InterPro" id="IPR033309">
    <property type="entry name" value="Mus81"/>
</dbReference>
<proteinExistence type="inferred from homology"/>
<keyword evidence="7 13" id="KW-0227">DNA damage</keyword>
<dbReference type="GO" id="GO:0048476">
    <property type="term" value="C:Holliday junction resolvase complex"/>
    <property type="evidence" value="ECO:0007669"/>
    <property type="project" value="UniProtKB-UniRule"/>
</dbReference>
<dbReference type="Gene3D" id="3.40.50.10130">
    <property type="match status" value="1"/>
</dbReference>
<comment type="cofactor">
    <cofactor evidence="1 13">
        <name>Mg(2+)</name>
        <dbReference type="ChEBI" id="CHEBI:18420"/>
    </cofactor>
</comment>
<dbReference type="InterPro" id="IPR027421">
    <property type="entry name" value="DNA_pol_lamdba_lyase_dom_sf"/>
</dbReference>
<gene>
    <name evidence="16" type="ORF">TBRA_LOCUS4118</name>
</gene>
<evidence type="ECO:0000256" key="14">
    <source>
        <dbReference type="SAM" id="MobiDB-lite"/>
    </source>
</evidence>
<feature type="region of interest" description="Disordered" evidence="14">
    <location>
        <begin position="87"/>
        <end position="156"/>
    </location>
</feature>
<evidence type="ECO:0000256" key="13">
    <source>
        <dbReference type="RuleBase" id="RU369042"/>
    </source>
</evidence>
<dbReference type="SUPFAM" id="SSF52980">
    <property type="entry name" value="Restriction endonuclease-like"/>
    <property type="match status" value="1"/>
</dbReference>
<dbReference type="Pfam" id="PF14716">
    <property type="entry name" value="HHH_8"/>
    <property type="match status" value="1"/>
</dbReference>
<dbReference type="GO" id="GO:0031297">
    <property type="term" value="P:replication fork processing"/>
    <property type="evidence" value="ECO:0007669"/>
    <property type="project" value="UniProtKB-ARBA"/>
</dbReference>
<dbReference type="InterPro" id="IPR010996">
    <property type="entry name" value="HHH_MUS81"/>
</dbReference>
<evidence type="ECO:0000256" key="7">
    <source>
        <dbReference type="ARBA" id="ARBA00022763"/>
    </source>
</evidence>
<dbReference type="GO" id="GO:0000727">
    <property type="term" value="P:double-strand break repair via break-induced replication"/>
    <property type="evidence" value="ECO:0007669"/>
    <property type="project" value="UniProtKB-UniRule"/>
</dbReference>
<dbReference type="InterPro" id="IPR011335">
    <property type="entry name" value="Restrct_endonuc-II-like"/>
</dbReference>
<comment type="subcellular location">
    <subcellularLocation>
        <location evidence="2 13">Nucleus</location>
    </subcellularLocation>
</comment>
<dbReference type="FunFam" id="3.40.50.10130:FF:000003">
    <property type="entry name" value="Crossover junction endonuclease MUS81"/>
    <property type="match status" value="1"/>
</dbReference>
<dbReference type="GO" id="GO:0003677">
    <property type="term" value="F:DNA binding"/>
    <property type="evidence" value="ECO:0007669"/>
    <property type="project" value="UniProtKB-UniRule"/>
</dbReference>
<keyword evidence="5 13" id="KW-0479">Metal-binding</keyword>
<evidence type="ECO:0000256" key="12">
    <source>
        <dbReference type="ARBA" id="ARBA00023242"/>
    </source>
</evidence>
<dbReference type="GO" id="GO:0005634">
    <property type="term" value="C:nucleus"/>
    <property type="evidence" value="ECO:0007669"/>
    <property type="project" value="UniProtKB-SubCell"/>
</dbReference>
<keyword evidence="9 13" id="KW-0460">Magnesium</keyword>
<dbReference type="GO" id="GO:0006308">
    <property type="term" value="P:DNA catabolic process"/>
    <property type="evidence" value="ECO:0007669"/>
    <property type="project" value="UniProtKB-UniRule"/>
</dbReference>
<dbReference type="GO" id="GO:0000712">
    <property type="term" value="P:resolution of meiotic recombination intermediates"/>
    <property type="evidence" value="ECO:0007669"/>
    <property type="project" value="TreeGrafter"/>
</dbReference>
<dbReference type="Proteomes" id="UP000479190">
    <property type="component" value="Unassembled WGS sequence"/>
</dbReference>
<dbReference type="Gene3D" id="1.10.150.110">
    <property type="entry name" value="DNA polymerase beta, N-terminal domain-like"/>
    <property type="match status" value="1"/>
</dbReference>
<protein>
    <recommendedName>
        <fullName evidence="13">Crossover junction endonuclease MUS81</fullName>
        <ecNumber evidence="13">3.1.22.-</ecNumber>
    </recommendedName>
</protein>
<organism evidence="16 17">
    <name type="scientific">Trichogramma brassicae</name>
    <dbReference type="NCBI Taxonomy" id="86971"/>
    <lineage>
        <taxon>Eukaryota</taxon>
        <taxon>Metazoa</taxon>
        <taxon>Ecdysozoa</taxon>
        <taxon>Arthropoda</taxon>
        <taxon>Hexapoda</taxon>
        <taxon>Insecta</taxon>
        <taxon>Pterygota</taxon>
        <taxon>Neoptera</taxon>
        <taxon>Endopterygota</taxon>
        <taxon>Hymenoptera</taxon>
        <taxon>Apocrita</taxon>
        <taxon>Proctotrupomorpha</taxon>
        <taxon>Chalcidoidea</taxon>
        <taxon>Trichogrammatidae</taxon>
        <taxon>Trichogramma</taxon>
    </lineage>
</organism>
<dbReference type="PANTHER" id="PTHR13451:SF0">
    <property type="entry name" value="CROSSOVER JUNCTION ENDONUCLEASE MUS81"/>
    <property type="match status" value="1"/>
</dbReference>
<keyword evidence="17" id="KW-1185">Reference proteome</keyword>
<accession>A0A6H5IAG1</accession>
<dbReference type="SUPFAM" id="SSF47802">
    <property type="entry name" value="DNA polymerase beta, N-terminal domain-like"/>
    <property type="match status" value="1"/>
</dbReference>
<name>A0A6H5IAG1_9HYME</name>
<dbReference type="GO" id="GO:0031573">
    <property type="term" value="P:mitotic intra-S DNA damage checkpoint signaling"/>
    <property type="evidence" value="ECO:0007669"/>
    <property type="project" value="TreeGrafter"/>
</dbReference>
<reference evidence="16 17" key="1">
    <citation type="submission" date="2020-02" db="EMBL/GenBank/DDBJ databases">
        <authorList>
            <person name="Ferguson B K."/>
        </authorList>
    </citation>
    <scope>NUCLEOTIDE SEQUENCE [LARGE SCALE GENOMIC DNA]</scope>
</reference>
<comment type="subunit">
    <text evidence="13">Interacts with EME1.</text>
</comment>
<feature type="domain" description="ERCC4" evidence="15">
    <location>
        <begin position="234"/>
        <end position="334"/>
    </location>
</feature>
<dbReference type="CDD" id="cd20074">
    <property type="entry name" value="XPF_nuclease_Mus81"/>
    <property type="match status" value="1"/>
</dbReference>
<evidence type="ECO:0000256" key="2">
    <source>
        <dbReference type="ARBA" id="ARBA00004123"/>
    </source>
</evidence>
<keyword evidence="6 13" id="KW-0255">Endonuclease</keyword>
<dbReference type="Gene3D" id="1.10.150.670">
    <property type="entry name" value="Crossover junction endonuclease EME1, DNA-binding domain"/>
    <property type="match status" value="1"/>
</dbReference>
<dbReference type="Pfam" id="PF21292">
    <property type="entry name" value="EME1-MUS81_C"/>
    <property type="match status" value="1"/>
</dbReference>
<feature type="compositionally biased region" description="Basic and acidic residues" evidence="14">
    <location>
        <begin position="108"/>
        <end position="117"/>
    </location>
</feature>
<evidence type="ECO:0000259" key="15">
    <source>
        <dbReference type="SMART" id="SM00891"/>
    </source>
</evidence>
<evidence type="ECO:0000256" key="10">
    <source>
        <dbReference type="ARBA" id="ARBA00023172"/>
    </source>
</evidence>
<keyword evidence="11 13" id="KW-0234">DNA repair</keyword>
<keyword evidence="4 13" id="KW-0540">Nuclease</keyword>
<dbReference type="GO" id="GO:0048257">
    <property type="term" value="F:3'-flap endonuclease activity"/>
    <property type="evidence" value="ECO:0007669"/>
    <property type="project" value="TreeGrafter"/>
</dbReference>
<dbReference type="Pfam" id="PF02732">
    <property type="entry name" value="ERCC4"/>
    <property type="match status" value="1"/>
</dbReference>
<comment type="similarity">
    <text evidence="3 13">Belongs to the XPF family.</text>
</comment>
<evidence type="ECO:0000313" key="16">
    <source>
        <dbReference type="EMBL" id="CAB0032172.1"/>
    </source>
</evidence>
<sequence length="464" mass="52795">MFFHSQQNLRMAKAKKCANPLFEQWLKEWQDEAKARDLQMQFCFGKALDSLRRYPLVLETGRDCIILKHFGHKLCDMLDKKLSQHKLLNNLPSSSNDGSKKPRKRERKKTESGDAQKNDSPSLPEGTCSSPNKISSNSSKEVINDDSLPAKKRKDPIEFAEIDKNIENISGVSSSNVSESNNKAKPKADEPIQMHTKEIAISNDKNKKTTKKTEIPAEINTEVFYLLPNNFDIILLVDTQETSGLKAKAKNDATVSELSKQGVVFEIRSLNVGDFTWIARCRFTKKELVLPYIVERKRIDDLCASIKDSRYHEQKFRLKQSGIKNVIYLIENYGKSYHGCIPMTSLLQAGVNALVQDDFKVKYTRDHKDSMRYLSTMTTILTNIFEKFKIREMFIKQLLQLKGLSVDKAVAIAELYPTPKILSNALKQSDDKLLADVVAGPNKRKIGPAISKTVYQLYTKYDLS</sequence>
<evidence type="ECO:0000256" key="1">
    <source>
        <dbReference type="ARBA" id="ARBA00001946"/>
    </source>
</evidence>
<evidence type="ECO:0000256" key="11">
    <source>
        <dbReference type="ARBA" id="ARBA00023204"/>
    </source>
</evidence>
<keyword evidence="10 13" id="KW-0233">DNA recombination</keyword>
<comment type="function">
    <text evidence="13">Interacts with EME1 to form a DNA structure-specific endonuclease with substrate preference for branched DNA structures with a 5'-end at the branch nick. Typical substrates include 3'-flap structures, D-loops, replication forks and nicked Holliday junctions. May be required in mitosis for the processing of stalled or collapsed replication fork intermediates. May be required in meiosis for the repair of meiosis-specific double strand breaks subsequent to single-end invasion (SEI).</text>
</comment>
<evidence type="ECO:0000256" key="4">
    <source>
        <dbReference type="ARBA" id="ARBA00022722"/>
    </source>
</evidence>
<evidence type="ECO:0000313" key="17">
    <source>
        <dbReference type="Proteomes" id="UP000479190"/>
    </source>
</evidence>
<dbReference type="AlphaFoldDB" id="A0A6H5IAG1"/>
<dbReference type="OrthoDB" id="5963188at2759"/>
<dbReference type="GO" id="GO:0008821">
    <property type="term" value="F:crossover junction DNA endonuclease activity"/>
    <property type="evidence" value="ECO:0007669"/>
    <property type="project" value="UniProtKB-UniRule"/>
</dbReference>
<dbReference type="SMART" id="SM00891">
    <property type="entry name" value="ERCC4"/>
    <property type="match status" value="1"/>
</dbReference>
<dbReference type="GO" id="GO:0046872">
    <property type="term" value="F:metal ion binding"/>
    <property type="evidence" value="ECO:0007669"/>
    <property type="project" value="UniProtKB-UniRule"/>
</dbReference>
<dbReference type="EMBL" id="CADCXV010000669">
    <property type="protein sequence ID" value="CAB0032172.1"/>
    <property type="molecule type" value="Genomic_DNA"/>
</dbReference>
<feature type="compositionally biased region" description="Polar residues" evidence="14">
    <location>
        <begin position="87"/>
        <end position="97"/>
    </location>
</feature>
<evidence type="ECO:0000256" key="9">
    <source>
        <dbReference type="ARBA" id="ARBA00022842"/>
    </source>
</evidence>
<evidence type="ECO:0000256" key="3">
    <source>
        <dbReference type="ARBA" id="ARBA00010015"/>
    </source>
</evidence>
<evidence type="ECO:0000256" key="8">
    <source>
        <dbReference type="ARBA" id="ARBA00022801"/>
    </source>
</evidence>
<evidence type="ECO:0000256" key="5">
    <source>
        <dbReference type="ARBA" id="ARBA00022723"/>
    </source>
</evidence>
<evidence type="ECO:0000256" key="6">
    <source>
        <dbReference type="ARBA" id="ARBA00022759"/>
    </source>
</evidence>
<dbReference type="FunFam" id="1.10.150.110:FF:000001">
    <property type="entry name" value="Putative Crossover junction endonuclease MUS81"/>
    <property type="match status" value="1"/>
</dbReference>
<dbReference type="InterPro" id="IPR006166">
    <property type="entry name" value="ERCC4_domain"/>
</dbReference>
<keyword evidence="12 13" id="KW-0539">Nucleus</keyword>